<name>A0A482TK91_HALHI</name>
<evidence type="ECO:0000256" key="1">
    <source>
        <dbReference type="SAM" id="Phobius"/>
    </source>
</evidence>
<keyword evidence="1" id="KW-0812">Transmembrane</keyword>
<reference evidence="2 3" key="1">
    <citation type="submission" date="2018-12" db="EMBL/GenBank/DDBJ databases">
        <title>Draft genome sequence of Haloarcula hispinica strain 18.1, an halophilic archaeon isolated from Chott El Jerid of Southern Tunisia.</title>
        <authorList>
            <person name="Najjari A."/>
            <person name="Ben Dhia O."/>
            <person name="Ferjani R."/>
            <person name="Mahjoubi M."/>
            <person name="Sghaier H."/>
            <person name="Elshahed M."/>
            <person name="Ouzari H.I."/>
            <person name="Cherid A."/>
            <person name="Youssef N."/>
        </authorList>
    </citation>
    <scope>NUCLEOTIDE SEQUENCE [LARGE SCALE GENOMIC DNA]</scope>
    <source>
        <strain evidence="2 3">18.1</strain>
    </source>
</reference>
<protein>
    <submittedName>
        <fullName evidence="2">Uncharacterized protein</fullName>
    </submittedName>
</protein>
<proteinExistence type="predicted"/>
<dbReference type="Proteomes" id="UP000293535">
    <property type="component" value="Unassembled WGS sequence"/>
</dbReference>
<feature type="transmembrane region" description="Helical" evidence="1">
    <location>
        <begin position="39"/>
        <end position="62"/>
    </location>
</feature>
<organism evidence="2 3">
    <name type="scientific">Haloarcula hispanica</name>
    <dbReference type="NCBI Taxonomy" id="51589"/>
    <lineage>
        <taxon>Archaea</taxon>
        <taxon>Methanobacteriati</taxon>
        <taxon>Methanobacteriota</taxon>
        <taxon>Stenosarchaea group</taxon>
        <taxon>Halobacteria</taxon>
        <taxon>Halobacteriales</taxon>
        <taxon>Haloarculaceae</taxon>
        <taxon>Haloarcula</taxon>
    </lineage>
</organism>
<keyword evidence="1" id="KW-0472">Membrane</keyword>
<dbReference type="AlphaFoldDB" id="A0A482TK91"/>
<dbReference type="EMBL" id="RZIG01000001">
    <property type="protein sequence ID" value="RYJ15678.1"/>
    <property type="molecule type" value="Genomic_DNA"/>
</dbReference>
<comment type="caution">
    <text evidence="2">The sequence shown here is derived from an EMBL/GenBank/DDBJ whole genome shotgun (WGS) entry which is preliminary data.</text>
</comment>
<keyword evidence="1" id="KW-1133">Transmembrane helix</keyword>
<gene>
    <name evidence="2" type="ORF">ELS20_01120</name>
</gene>
<evidence type="ECO:0000313" key="3">
    <source>
        <dbReference type="Proteomes" id="UP000293535"/>
    </source>
</evidence>
<accession>A0A482TK91</accession>
<evidence type="ECO:0000313" key="2">
    <source>
        <dbReference type="EMBL" id="RYJ15678.1"/>
    </source>
</evidence>
<feature type="transmembrane region" description="Helical" evidence="1">
    <location>
        <begin position="12"/>
        <end position="33"/>
    </location>
</feature>
<sequence>MECMDKDQLPELALYYIALLLLVFFILEVLQAAVGEISFWIEMVIILGIVFAYRYIAVWLGIAPSSEE</sequence>